<dbReference type="Gene3D" id="1.10.1130.10">
    <property type="entry name" value="Flavocytochrome C3, Chain A"/>
    <property type="match status" value="1"/>
</dbReference>
<sequence>MIVMKRWQKLMVGLTLPLLVISCGQQSSGNDDVNTAPTPPSTSPSTPPVDETDTVTLVTAPFDKHWNVEGAFSPAASCGDCHSASNDEYATFRLPKEPSGEDISPYSGWQHSVVANAYNDPIFRAKMEDEVSHLPSFAGTIEDKCLTCHTPMARHNAHTTNTLSTENCMDENGCYRSAQADESMMAREGVSCTFCHQLEEDTDKKFSGFAKINDDGVIYGPWSNPAGQAMQNHTQYQPVGSKHLQQSETCATCHNLKTPAFDVRDDTPTGGEFVEQAPYTEWLNSEYSQAGQVQSCQDCHMKTLEGYESRIATMPGGAANSNWPVRTDYSQHTFVGGNNYLLELLRDNRAALGIETSTTVSGFDRQIAANTAFVDTSASLQVDSVELEDDVLSIDVTVVNRTGHKLPTGFPSRRLWVALSVSDGDGRVLFESGVPDAKGWIAQDYEYTRDECVISDPSKIQAIECISPHYDVIRSADEVPVYEAVMGDTLSNVTYVLLYGDHYLKDNRIPPRGFSDQHTDYEEIAVVGQAAADPNFNRSGDTQGTGADKLHYRLAWDDDDENEGERESEREIESAENLTIDVVLYYQVLRPTFAAALKSNGERSRFFRSLYDDKKPEAMVLSRQQVNYQYDD</sequence>
<dbReference type="EMBL" id="CACSIO010000010">
    <property type="protein sequence ID" value="CAA0103505.1"/>
    <property type="molecule type" value="Genomic_DNA"/>
</dbReference>
<dbReference type="SUPFAM" id="SSF48695">
    <property type="entry name" value="Multiheme cytochromes"/>
    <property type="match status" value="1"/>
</dbReference>
<accession>A0A5S9PH93</accession>
<feature type="compositionally biased region" description="Pro residues" evidence="1">
    <location>
        <begin position="37"/>
        <end position="47"/>
    </location>
</feature>
<evidence type="ECO:0000256" key="2">
    <source>
        <dbReference type="SAM" id="SignalP"/>
    </source>
</evidence>
<evidence type="ECO:0008006" key="5">
    <source>
        <dbReference type="Google" id="ProtNLM"/>
    </source>
</evidence>
<dbReference type="PROSITE" id="PS51257">
    <property type="entry name" value="PROKAR_LIPOPROTEIN"/>
    <property type="match status" value="1"/>
</dbReference>
<evidence type="ECO:0000313" key="4">
    <source>
        <dbReference type="Proteomes" id="UP000441399"/>
    </source>
</evidence>
<dbReference type="OrthoDB" id="9779283at2"/>
<dbReference type="InterPro" id="IPR036280">
    <property type="entry name" value="Multihaem_cyt_sf"/>
</dbReference>
<dbReference type="Proteomes" id="UP000441399">
    <property type="component" value="Unassembled WGS sequence"/>
</dbReference>
<organism evidence="3 4">
    <name type="scientific">BD1-7 clade bacterium</name>
    <dbReference type="NCBI Taxonomy" id="2029982"/>
    <lineage>
        <taxon>Bacteria</taxon>
        <taxon>Pseudomonadati</taxon>
        <taxon>Pseudomonadota</taxon>
        <taxon>Gammaproteobacteria</taxon>
        <taxon>Cellvibrionales</taxon>
        <taxon>Spongiibacteraceae</taxon>
        <taxon>BD1-7 clade</taxon>
    </lineage>
</organism>
<dbReference type="AlphaFoldDB" id="A0A5S9PH93"/>
<keyword evidence="4" id="KW-1185">Reference proteome</keyword>
<gene>
    <name evidence="3" type="ORF">OPDIPICF_04544</name>
</gene>
<evidence type="ECO:0000256" key="1">
    <source>
        <dbReference type="SAM" id="MobiDB-lite"/>
    </source>
</evidence>
<evidence type="ECO:0000313" key="3">
    <source>
        <dbReference type="EMBL" id="CAA0103505.1"/>
    </source>
</evidence>
<feature type="region of interest" description="Disordered" evidence="1">
    <location>
        <begin position="28"/>
        <end position="52"/>
    </location>
</feature>
<proteinExistence type="predicted"/>
<name>A0A5S9PH93_9GAMM</name>
<protein>
    <recommendedName>
        <fullName evidence="5">Cytochrome c-552/4 domain-containing protein</fullName>
    </recommendedName>
</protein>
<keyword evidence="2" id="KW-0732">Signal</keyword>
<reference evidence="3 4" key="1">
    <citation type="submission" date="2019-11" db="EMBL/GenBank/DDBJ databases">
        <authorList>
            <person name="Holert J."/>
        </authorList>
    </citation>
    <scope>NUCLEOTIDE SEQUENCE [LARGE SCALE GENOMIC DNA]</scope>
    <source>
        <strain evidence="3">SB11_3</strain>
    </source>
</reference>
<feature type="chain" id="PRO_5025064226" description="Cytochrome c-552/4 domain-containing protein" evidence="2">
    <location>
        <begin position="30"/>
        <end position="632"/>
    </location>
</feature>
<feature type="signal peptide" evidence="2">
    <location>
        <begin position="1"/>
        <end position="29"/>
    </location>
</feature>